<dbReference type="InterPro" id="IPR003148">
    <property type="entry name" value="RCK_N"/>
</dbReference>
<dbReference type="EMBL" id="AUZX01000908">
    <property type="protein sequence ID" value="EQD80151.1"/>
    <property type="molecule type" value="Genomic_DNA"/>
</dbReference>
<name>T1C3U0_9ZZZZ</name>
<dbReference type="GO" id="GO:0006813">
    <property type="term" value="P:potassium ion transport"/>
    <property type="evidence" value="ECO:0007669"/>
    <property type="project" value="InterPro"/>
</dbReference>
<evidence type="ECO:0000313" key="2">
    <source>
        <dbReference type="EMBL" id="EQD80151.1"/>
    </source>
</evidence>
<proteinExistence type="predicted"/>
<dbReference type="Pfam" id="PF02254">
    <property type="entry name" value="TrkA_N"/>
    <property type="match status" value="1"/>
</dbReference>
<dbReference type="SUPFAM" id="SSF51735">
    <property type="entry name" value="NAD(P)-binding Rossmann-fold domains"/>
    <property type="match status" value="1"/>
</dbReference>
<protein>
    <submittedName>
        <fullName evidence="2">TrkA-N domain protein</fullName>
    </submittedName>
</protein>
<dbReference type="AlphaFoldDB" id="T1C3U0"/>
<evidence type="ECO:0000259" key="1">
    <source>
        <dbReference type="Pfam" id="PF02254"/>
    </source>
</evidence>
<dbReference type="Gene3D" id="3.40.50.720">
    <property type="entry name" value="NAD(P)-binding Rossmann-like Domain"/>
    <property type="match status" value="1"/>
</dbReference>
<dbReference type="InterPro" id="IPR050721">
    <property type="entry name" value="Trk_Ktr_HKT_K-transport"/>
</dbReference>
<comment type="caution">
    <text evidence="2">The sequence shown here is derived from an EMBL/GenBank/DDBJ whole genome shotgun (WGS) entry which is preliminary data.</text>
</comment>
<accession>T1C3U0</accession>
<dbReference type="PANTHER" id="PTHR43833">
    <property type="entry name" value="POTASSIUM CHANNEL PROTEIN 2-RELATED-RELATED"/>
    <property type="match status" value="1"/>
</dbReference>
<sequence length="121" mass="13327">MLDLKAKGKEFVVIEKNPVKVDMLRDLNYPVLDGDFTKEGYLSMASIKTASAIVFDTDSDFENLLGIITAKKMNKDLKAIVKVVHEDSVMKMVRGGANVCILPEALSGIEIGERLVRKVKG</sequence>
<dbReference type="InterPro" id="IPR036291">
    <property type="entry name" value="NAD(P)-bd_dom_sf"/>
</dbReference>
<gene>
    <name evidence="2" type="ORF">B1A_01191</name>
</gene>
<reference evidence="2" key="1">
    <citation type="submission" date="2013-08" db="EMBL/GenBank/DDBJ databases">
        <authorList>
            <person name="Mendez C."/>
            <person name="Richter M."/>
            <person name="Ferrer M."/>
            <person name="Sanchez J."/>
        </authorList>
    </citation>
    <scope>NUCLEOTIDE SEQUENCE</scope>
</reference>
<organism evidence="2">
    <name type="scientific">mine drainage metagenome</name>
    <dbReference type="NCBI Taxonomy" id="410659"/>
    <lineage>
        <taxon>unclassified sequences</taxon>
        <taxon>metagenomes</taxon>
        <taxon>ecological metagenomes</taxon>
    </lineage>
</organism>
<reference evidence="2" key="2">
    <citation type="journal article" date="2014" name="ISME J.">
        <title>Microbial stratification in low pH oxic and suboxic macroscopic growths along an acid mine drainage.</title>
        <authorList>
            <person name="Mendez-Garcia C."/>
            <person name="Mesa V."/>
            <person name="Sprenger R.R."/>
            <person name="Richter M."/>
            <person name="Diez M.S."/>
            <person name="Solano J."/>
            <person name="Bargiela R."/>
            <person name="Golyshina O.V."/>
            <person name="Manteca A."/>
            <person name="Ramos J.L."/>
            <person name="Gallego J.R."/>
            <person name="Llorente I."/>
            <person name="Martins Dos Santos V.A."/>
            <person name="Jensen O.N."/>
            <person name="Pelaez A.I."/>
            <person name="Sanchez J."/>
            <person name="Ferrer M."/>
        </authorList>
    </citation>
    <scope>NUCLEOTIDE SEQUENCE</scope>
</reference>
<feature type="domain" description="RCK N-terminal" evidence="1">
    <location>
        <begin position="4"/>
        <end position="103"/>
    </location>
</feature>